<evidence type="ECO:0000313" key="2">
    <source>
        <dbReference type="Proteomes" id="UP001166286"/>
    </source>
</evidence>
<comment type="caution">
    <text evidence="1">The sequence shown here is derived from an EMBL/GenBank/DDBJ whole genome shotgun (WGS) entry which is preliminary data.</text>
</comment>
<sequence>MNSVEKPVQKHYRFPFFSLPREVRDIVYRVLFVSDDFVDYYGIDTFLWMPGTPETYEMLGNIYEASTSVHFLQESLETFFRDNVFRVLVEDIPFLLKYRRLSLLSKEQLALPPYILLEARRMSTTYLLARPPEMHSTDDDPRWVLDDDPCMAVYGKEVLSLGPDHKSCSVLTEDEWNTPKFSPRKALELSTWIRSILVPIAPSRDEKFPEPCLLELCKLPKLQHVTIMTRVDRWPLVLRGERAEAAKAACLKELRARFGTGLQFIYHNKKDNEREFQIPDSFIDMLCAWADTGEGEDEWEEDWTDPGEDWFDPGEDWTDPGEESTFYEDWLEEQFHPFKKSLADFARSHPTSVNSQAPIKYSVL</sequence>
<dbReference type="AlphaFoldDB" id="A0AA39V614"/>
<reference evidence="1" key="1">
    <citation type="submission" date="2023-03" db="EMBL/GenBank/DDBJ databases">
        <title>Complete genome of Cladonia borealis.</title>
        <authorList>
            <person name="Park H."/>
        </authorList>
    </citation>
    <scope>NUCLEOTIDE SEQUENCE</scope>
    <source>
        <strain evidence="1">ANT050790</strain>
    </source>
</reference>
<organism evidence="1 2">
    <name type="scientific">Cladonia borealis</name>
    <dbReference type="NCBI Taxonomy" id="184061"/>
    <lineage>
        <taxon>Eukaryota</taxon>
        <taxon>Fungi</taxon>
        <taxon>Dikarya</taxon>
        <taxon>Ascomycota</taxon>
        <taxon>Pezizomycotina</taxon>
        <taxon>Lecanoromycetes</taxon>
        <taxon>OSLEUM clade</taxon>
        <taxon>Lecanoromycetidae</taxon>
        <taxon>Lecanorales</taxon>
        <taxon>Lecanorineae</taxon>
        <taxon>Cladoniaceae</taxon>
        <taxon>Cladonia</taxon>
    </lineage>
</organism>
<accession>A0AA39V614</accession>
<proteinExistence type="predicted"/>
<keyword evidence="2" id="KW-1185">Reference proteome</keyword>
<protein>
    <submittedName>
        <fullName evidence="1">Uncharacterized protein</fullName>
    </submittedName>
</protein>
<name>A0AA39V614_9LECA</name>
<gene>
    <name evidence="1" type="ORF">JMJ35_010308</name>
</gene>
<evidence type="ECO:0000313" key="1">
    <source>
        <dbReference type="EMBL" id="KAK0507270.1"/>
    </source>
</evidence>
<dbReference type="EMBL" id="JAFEKC020000024">
    <property type="protein sequence ID" value="KAK0507270.1"/>
    <property type="molecule type" value="Genomic_DNA"/>
</dbReference>
<dbReference type="Proteomes" id="UP001166286">
    <property type="component" value="Unassembled WGS sequence"/>
</dbReference>